<accession>A0A5B7DHW5</accession>
<dbReference type="AlphaFoldDB" id="A0A5B7DHW5"/>
<evidence type="ECO:0000313" key="2">
    <source>
        <dbReference type="EMBL" id="MPC21111.1"/>
    </source>
</evidence>
<gene>
    <name evidence="2" type="ORF">E2C01_014085</name>
</gene>
<protein>
    <submittedName>
        <fullName evidence="2">Uncharacterized protein</fullName>
    </submittedName>
</protein>
<evidence type="ECO:0000256" key="1">
    <source>
        <dbReference type="SAM" id="MobiDB-lite"/>
    </source>
</evidence>
<proteinExistence type="predicted"/>
<feature type="region of interest" description="Disordered" evidence="1">
    <location>
        <begin position="1"/>
        <end position="43"/>
    </location>
</feature>
<reference evidence="2 3" key="1">
    <citation type="submission" date="2019-05" db="EMBL/GenBank/DDBJ databases">
        <title>Another draft genome of Portunus trituberculatus and its Hox gene families provides insights of decapod evolution.</title>
        <authorList>
            <person name="Jeong J.-H."/>
            <person name="Song I."/>
            <person name="Kim S."/>
            <person name="Choi T."/>
            <person name="Kim D."/>
            <person name="Ryu S."/>
            <person name="Kim W."/>
        </authorList>
    </citation>
    <scope>NUCLEOTIDE SEQUENCE [LARGE SCALE GENOMIC DNA]</scope>
    <source>
        <tissue evidence="2">Muscle</tissue>
    </source>
</reference>
<dbReference type="EMBL" id="VSRR010000943">
    <property type="protein sequence ID" value="MPC21111.1"/>
    <property type="molecule type" value="Genomic_DNA"/>
</dbReference>
<dbReference type="Proteomes" id="UP000324222">
    <property type="component" value="Unassembled WGS sequence"/>
</dbReference>
<organism evidence="2 3">
    <name type="scientific">Portunus trituberculatus</name>
    <name type="common">Swimming crab</name>
    <name type="synonym">Neptunus trituberculatus</name>
    <dbReference type="NCBI Taxonomy" id="210409"/>
    <lineage>
        <taxon>Eukaryota</taxon>
        <taxon>Metazoa</taxon>
        <taxon>Ecdysozoa</taxon>
        <taxon>Arthropoda</taxon>
        <taxon>Crustacea</taxon>
        <taxon>Multicrustacea</taxon>
        <taxon>Malacostraca</taxon>
        <taxon>Eumalacostraca</taxon>
        <taxon>Eucarida</taxon>
        <taxon>Decapoda</taxon>
        <taxon>Pleocyemata</taxon>
        <taxon>Brachyura</taxon>
        <taxon>Eubrachyura</taxon>
        <taxon>Portunoidea</taxon>
        <taxon>Portunidae</taxon>
        <taxon>Portuninae</taxon>
        <taxon>Portunus</taxon>
    </lineage>
</organism>
<name>A0A5B7DHW5_PORTR</name>
<feature type="compositionally biased region" description="Basic and acidic residues" evidence="1">
    <location>
        <begin position="7"/>
        <end position="31"/>
    </location>
</feature>
<evidence type="ECO:0000313" key="3">
    <source>
        <dbReference type="Proteomes" id="UP000324222"/>
    </source>
</evidence>
<comment type="caution">
    <text evidence="2">The sequence shown here is derived from an EMBL/GenBank/DDBJ whole genome shotgun (WGS) entry which is preliminary data.</text>
</comment>
<sequence>MAEDADVERKWRMEAEKKGREEGRIGKERAARNGRRQQEGLPLSTAGKLRLELRTLAGAALREPSEGAKGVFSRITERCGYGEKRRSVTKIGKK</sequence>
<keyword evidence="3" id="KW-1185">Reference proteome</keyword>